<evidence type="ECO:0000256" key="1">
    <source>
        <dbReference type="ARBA" id="ARBA00007274"/>
    </source>
</evidence>
<dbReference type="InterPro" id="IPR001451">
    <property type="entry name" value="Hexapep"/>
</dbReference>
<keyword evidence="5" id="KW-1185">Reference proteome</keyword>
<evidence type="ECO:0000313" key="4">
    <source>
        <dbReference type="EMBL" id="TKC59274.1"/>
    </source>
</evidence>
<dbReference type="OrthoDB" id="9814490at2"/>
<dbReference type="InterPro" id="IPR011004">
    <property type="entry name" value="Trimer_LpxA-like_sf"/>
</dbReference>
<dbReference type="Proteomes" id="UP000291117">
    <property type="component" value="Unassembled WGS sequence"/>
</dbReference>
<dbReference type="GO" id="GO:0005829">
    <property type="term" value="C:cytosol"/>
    <property type="evidence" value="ECO:0007669"/>
    <property type="project" value="TreeGrafter"/>
</dbReference>
<dbReference type="Pfam" id="PF00132">
    <property type="entry name" value="Hexapep"/>
    <property type="match status" value="1"/>
</dbReference>
<dbReference type="EMBL" id="SWDX01000006">
    <property type="protein sequence ID" value="TKC59274.1"/>
    <property type="molecule type" value="Genomic_DNA"/>
</dbReference>
<evidence type="ECO:0000313" key="6">
    <source>
        <dbReference type="Proteomes" id="UP000309594"/>
    </source>
</evidence>
<evidence type="ECO:0000313" key="5">
    <source>
        <dbReference type="Proteomes" id="UP000291117"/>
    </source>
</evidence>
<dbReference type="GO" id="GO:0008374">
    <property type="term" value="F:O-acyltransferase activity"/>
    <property type="evidence" value="ECO:0007669"/>
    <property type="project" value="TreeGrafter"/>
</dbReference>
<keyword evidence="2 3" id="KW-0808">Transferase</keyword>
<dbReference type="EMBL" id="SJSM01000004">
    <property type="protein sequence ID" value="TCC97286.1"/>
    <property type="molecule type" value="Genomic_DNA"/>
</dbReference>
<dbReference type="CDD" id="cd04647">
    <property type="entry name" value="LbH_MAT_like"/>
    <property type="match status" value="1"/>
</dbReference>
<comment type="similarity">
    <text evidence="1">Belongs to the transferase hexapeptide repeat family.</text>
</comment>
<dbReference type="RefSeq" id="WP_131608698.1">
    <property type="nucleotide sequence ID" value="NZ_SJSM01000004.1"/>
</dbReference>
<dbReference type="Gene3D" id="2.160.10.10">
    <property type="entry name" value="Hexapeptide repeat proteins"/>
    <property type="match status" value="1"/>
</dbReference>
<dbReference type="Proteomes" id="UP000309594">
    <property type="component" value="Unassembled WGS sequence"/>
</dbReference>
<dbReference type="PANTHER" id="PTHR23416:SF23">
    <property type="entry name" value="ACETYLTRANSFERASE C18B11.09C-RELATED"/>
    <property type="match status" value="1"/>
</dbReference>
<accession>A0A4V2MK91</accession>
<dbReference type="AlphaFoldDB" id="A0A4V2MK91"/>
<proteinExistence type="inferred from homology"/>
<comment type="caution">
    <text evidence="3">The sequence shown here is derived from an EMBL/GenBank/DDBJ whole genome shotgun (WGS) entry which is preliminary data.</text>
</comment>
<dbReference type="Pfam" id="PF14602">
    <property type="entry name" value="Hexapep_2"/>
    <property type="match status" value="1"/>
</dbReference>
<dbReference type="InterPro" id="IPR051159">
    <property type="entry name" value="Hexapeptide_acetyltransf"/>
</dbReference>
<organism evidence="3 5">
    <name type="scientific">Pedobacter hiemivivus</name>
    <dbReference type="NCBI Taxonomy" id="2530454"/>
    <lineage>
        <taxon>Bacteria</taxon>
        <taxon>Pseudomonadati</taxon>
        <taxon>Bacteroidota</taxon>
        <taxon>Sphingobacteriia</taxon>
        <taxon>Sphingobacteriales</taxon>
        <taxon>Sphingobacteriaceae</taxon>
        <taxon>Pedobacter</taxon>
    </lineage>
</organism>
<dbReference type="PANTHER" id="PTHR23416">
    <property type="entry name" value="SIALIC ACID SYNTHASE-RELATED"/>
    <property type="match status" value="1"/>
</dbReference>
<evidence type="ECO:0000256" key="2">
    <source>
        <dbReference type="ARBA" id="ARBA00022679"/>
    </source>
</evidence>
<protein>
    <submittedName>
        <fullName evidence="3">Acyltransferase</fullName>
    </submittedName>
</protein>
<reference evidence="4 6" key="2">
    <citation type="submission" date="2019-04" db="EMBL/GenBank/DDBJ databases">
        <title>Pedobacter sp. RP-1-16 sp. nov., isolated from Arctic soil.</title>
        <authorList>
            <person name="Dahal R.H."/>
            <person name="Kim D.-U."/>
        </authorList>
    </citation>
    <scope>NUCLEOTIDE SEQUENCE [LARGE SCALE GENOMIC DNA]</scope>
    <source>
        <strain evidence="4 6">RP-1-16</strain>
    </source>
</reference>
<gene>
    <name evidence="3" type="ORF">EZ444_10575</name>
    <name evidence="4" type="ORF">FBD94_17230</name>
</gene>
<keyword evidence="3" id="KW-0012">Acyltransferase</keyword>
<name>A0A4V2MK91_9SPHI</name>
<sequence>MSIISKIKSNPKLKKLALTMLIPKNESRPRLWVRWFLNPFKHKRGTKSVIRSRTRLDVFPFNQFVLGNESVIEDFATINNGVGDVIIGHKTFIGLGDVIIGPVRIGNHVMLAQNIVVSGLNHGYEDVEVPPSLQKVSCKEIVISDNVWIGANSVITAGVTLGKHCVIGAGSVVTKDVPAYTVAVGNPARLIKKYNPESGLWEKIGSS</sequence>
<accession>A0A4U1G767</accession>
<evidence type="ECO:0000313" key="3">
    <source>
        <dbReference type="EMBL" id="TCC97286.1"/>
    </source>
</evidence>
<dbReference type="SUPFAM" id="SSF51161">
    <property type="entry name" value="Trimeric LpxA-like enzymes"/>
    <property type="match status" value="1"/>
</dbReference>
<reference evidence="3 5" key="1">
    <citation type="submission" date="2019-02" db="EMBL/GenBank/DDBJ databases">
        <title>Pedobacter sp. RP-3-8 sp. nov., isolated from Arctic soil.</title>
        <authorList>
            <person name="Dahal R.H."/>
        </authorList>
    </citation>
    <scope>NUCLEOTIDE SEQUENCE [LARGE SCALE GENOMIC DNA]</scope>
    <source>
        <strain evidence="3 5">RP-3-8</strain>
    </source>
</reference>